<evidence type="ECO:0008006" key="6">
    <source>
        <dbReference type="Google" id="ProtNLM"/>
    </source>
</evidence>
<dbReference type="AlphaFoldDB" id="A0A1Z3UAK9"/>
<evidence type="ECO:0000313" key="4">
    <source>
        <dbReference type="Proteomes" id="UP000197050"/>
    </source>
</evidence>
<accession>A0A1Z3UAK9</accession>
<evidence type="ECO:0000313" key="3">
    <source>
        <dbReference type="EMBL" id="MDX2333968.1"/>
    </source>
</evidence>
<evidence type="ECO:0000313" key="5">
    <source>
        <dbReference type="Proteomes" id="UP001272940"/>
    </source>
</evidence>
<keyword evidence="1" id="KW-0472">Membrane</keyword>
<dbReference type="RefSeq" id="WP_066626798.1">
    <property type="nucleotide sequence ID" value="NZ_CP022048.2"/>
</dbReference>
<protein>
    <recommendedName>
        <fullName evidence="6">Cell division protein FtsW</fullName>
    </recommendedName>
</protein>
<organism evidence="2 4">
    <name type="scientific">Brevundimonas vesicularis</name>
    <name type="common">Pseudomonas vesicularis</name>
    <dbReference type="NCBI Taxonomy" id="41276"/>
    <lineage>
        <taxon>Bacteria</taxon>
        <taxon>Pseudomonadati</taxon>
        <taxon>Pseudomonadota</taxon>
        <taxon>Alphaproteobacteria</taxon>
        <taxon>Caulobacterales</taxon>
        <taxon>Caulobacteraceae</taxon>
        <taxon>Brevundimonas</taxon>
    </lineage>
</organism>
<feature type="transmembrane region" description="Helical" evidence="1">
    <location>
        <begin position="259"/>
        <end position="281"/>
    </location>
</feature>
<dbReference type="Proteomes" id="UP001272940">
    <property type="component" value="Unassembled WGS sequence"/>
</dbReference>
<name>A0A1Z3UAK9_BREVE</name>
<dbReference type="EMBL" id="JAMYEC010000002">
    <property type="protein sequence ID" value="MDX2333968.1"/>
    <property type="molecule type" value="Genomic_DNA"/>
</dbReference>
<reference evidence="2" key="2">
    <citation type="submission" date="2017-12" db="EMBL/GenBank/DDBJ databases">
        <title>FDA dAtabase for Regulatory Grade micrObial Sequences (FDA-ARGOS): Supporting development and validation of Infectious Disease Dx tests.</title>
        <authorList>
            <person name="Campos J."/>
            <person name="Goldberg B."/>
            <person name="Tallon L."/>
            <person name="Sadzewicz L."/>
            <person name="Sengamalay N."/>
            <person name="Ott S."/>
            <person name="Godinez A."/>
            <person name="Nagaraj S."/>
            <person name="Vavikolanu K."/>
            <person name="Vyas G."/>
            <person name="Nadendla S."/>
            <person name="Aluvathingal J."/>
            <person name="Geyer C."/>
            <person name="Nandy P."/>
            <person name="Hobson J."/>
            <person name="Sichtig H."/>
        </authorList>
    </citation>
    <scope>NUCLEOTIDE SEQUENCE</scope>
    <source>
        <strain evidence="2">FDAARGOS_289</strain>
    </source>
</reference>
<dbReference type="Proteomes" id="UP000197050">
    <property type="component" value="Chromosome"/>
</dbReference>
<dbReference type="KEGG" id="bvc:CEP68_11145"/>
<reference evidence="4" key="1">
    <citation type="submission" date="2017-06" db="EMBL/GenBank/DDBJ databases">
        <title>FDA dAtabase for Regulatory Grade micrObial Sequences (FDA-ARGOS): Supporting development and validation of Infectious Disease Dx tests.</title>
        <authorList>
            <person name="Minogue T."/>
            <person name="Wolcott M."/>
            <person name="Wasieloski L."/>
            <person name="Aguilar W."/>
            <person name="Moore D."/>
            <person name="Tallon L."/>
            <person name="Sadzewicz L."/>
            <person name="Sengamalay N."/>
            <person name="Ott S."/>
            <person name="Godinez A."/>
            <person name="Nagaraj S."/>
            <person name="Nadendla S."/>
            <person name="Geyer C."/>
            <person name="Sichtig H."/>
        </authorList>
    </citation>
    <scope>NUCLEOTIDE SEQUENCE [LARGE SCALE GENOMIC DNA]</scope>
    <source>
        <strain evidence="4">FDAARGOS_289</strain>
    </source>
</reference>
<feature type="transmembrane region" description="Helical" evidence="1">
    <location>
        <begin position="230"/>
        <end position="253"/>
    </location>
</feature>
<keyword evidence="1" id="KW-0812">Transmembrane</keyword>
<keyword evidence="5" id="KW-1185">Reference proteome</keyword>
<feature type="transmembrane region" description="Helical" evidence="1">
    <location>
        <begin position="122"/>
        <end position="155"/>
    </location>
</feature>
<feature type="transmembrane region" description="Helical" evidence="1">
    <location>
        <begin position="6"/>
        <end position="28"/>
    </location>
</feature>
<reference evidence="3" key="3">
    <citation type="submission" date="2022-06" db="EMBL/GenBank/DDBJ databases">
        <authorList>
            <person name="Hesketh-Best P.J."/>
            <person name="Koch M.J."/>
        </authorList>
    </citation>
    <scope>NUCLEOTIDE SEQUENCE</scope>
    <source>
        <strain evidence="3">PC206-O</strain>
    </source>
</reference>
<feature type="transmembrane region" description="Helical" evidence="1">
    <location>
        <begin position="67"/>
        <end position="86"/>
    </location>
</feature>
<sequence length="287" mass="29458">MIRRRLNGPALALIAQITATAAISLLAIRAAGAGTASVAVQGVAFLIGAVALWAVSRMARPGRGPRLISAAAILVVAVLMLTMGVEMQGAHRWLALGPVLIHPASLLGAPLLWLVAQDADDMWTAGVAALTILTFGLGFDGAASLAFALGTIGLLTAARGSWKTLAPLAALSWILALWSLTRSQALPRVPYVEDIVPTVWAVSPLLGVAAGMALIVLSAPLLWMGWRARGIGAAVGLAMAGFWIGLSAANLLGAYPAPVVGYGASPVIGWLVAIGLAMATARRTRFQ</sequence>
<evidence type="ECO:0000313" key="2">
    <source>
        <dbReference type="EMBL" id="ASE40014.1"/>
    </source>
</evidence>
<gene>
    <name evidence="2" type="ORF">CEP68_11145</name>
    <name evidence="3" type="ORF">NJD11_03320</name>
</gene>
<feature type="transmembrane region" description="Helical" evidence="1">
    <location>
        <begin position="200"/>
        <end position="223"/>
    </location>
</feature>
<reference evidence="3 5" key="4">
    <citation type="journal article" date="2023" name="FEMS Microbes">
        <title>Whole genomes of deep-sea sponge-associated bacteria exhibit high novel natural product potential.</title>
        <authorList>
            <person name="Hesketh-Best P.J."/>
            <person name="January G.G."/>
            <person name="Koch M.J."/>
            <person name="Warburton P.J."/>
            <person name="Howell K.L."/>
            <person name="Upton M."/>
        </authorList>
    </citation>
    <scope>NUCLEOTIDE SEQUENCE [LARGE SCALE GENOMIC DNA]</scope>
    <source>
        <strain evidence="3 5">PC206-O</strain>
    </source>
</reference>
<feature type="transmembrane region" description="Helical" evidence="1">
    <location>
        <begin position="93"/>
        <end position="116"/>
    </location>
</feature>
<proteinExistence type="predicted"/>
<feature type="transmembrane region" description="Helical" evidence="1">
    <location>
        <begin position="35"/>
        <end position="55"/>
    </location>
</feature>
<dbReference type="EMBL" id="CP022048">
    <property type="protein sequence ID" value="ASE40014.1"/>
    <property type="molecule type" value="Genomic_DNA"/>
</dbReference>
<evidence type="ECO:0000256" key="1">
    <source>
        <dbReference type="SAM" id="Phobius"/>
    </source>
</evidence>
<keyword evidence="1" id="KW-1133">Transmembrane helix</keyword>
<dbReference type="GeneID" id="34015948"/>